<evidence type="ECO:0000259" key="8">
    <source>
        <dbReference type="Pfam" id="PF10568"/>
    </source>
</evidence>
<dbReference type="STRING" id="2018661.A0A2A2KUF7"/>
<evidence type="ECO:0008006" key="12">
    <source>
        <dbReference type="Google" id="ProtNLM"/>
    </source>
</evidence>
<gene>
    <name evidence="10" type="ORF">WR25_02534</name>
</gene>
<dbReference type="GO" id="GO:0001401">
    <property type="term" value="C:SAM complex"/>
    <property type="evidence" value="ECO:0007669"/>
    <property type="project" value="InterPro"/>
</dbReference>
<comment type="caution">
    <text evidence="10">The sequence shown here is derived from an EMBL/GenBank/DDBJ whole genome shotgun (WGS) entry which is preliminary data.</text>
</comment>
<keyword evidence="4" id="KW-1000">Mitochondrion outer membrane</keyword>
<dbReference type="InterPro" id="IPR050931">
    <property type="entry name" value="Mito_Protein_Transport_Metaxin"/>
</dbReference>
<reference evidence="10 11" key="1">
    <citation type="journal article" date="2017" name="Curr. Biol.">
        <title>Genome architecture and evolution of a unichromosomal asexual nematode.</title>
        <authorList>
            <person name="Fradin H."/>
            <person name="Zegar C."/>
            <person name="Gutwein M."/>
            <person name="Lucas J."/>
            <person name="Kovtun M."/>
            <person name="Corcoran D."/>
            <person name="Baugh L.R."/>
            <person name="Kiontke K."/>
            <person name="Gunsalus K."/>
            <person name="Fitch D.H."/>
            <person name="Piano F."/>
        </authorList>
    </citation>
    <scope>NUCLEOTIDE SEQUENCE [LARGE SCALE GENOMIC DNA]</scope>
    <source>
        <strain evidence="10">PF1309</strain>
    </source>
</reference>
<dbReference type="InterPro" id="IPR036282">
    <property type="entry name" value="Glutathione-S-Trfase_C_sf"/>
</dbReference>
<evidence type="ECO:0000256" key="3">
    <source>
        <dbReference type="ARBA" id="ARBA00022448"/>
    </source>
</evidence>
<evidence type="ECO:0000256" key="7">
    <source>
        <dbReference type="ARBA" id="ARBA00023136"/>
    </source>
</evidence>
<dbReference type="InterPro" id="IPR019564">
    <property type="entry name" value="Sam37/metaxin_N"/>
</dbReference>
<dbReference type="Pfam" id="PF17171">
    <property type="entry name" value="GST_C_6"/>
    <property type="match status" value="1"/>
</dbReference>
<dbReference type="Proteomes" id="UP000218231">
    <property type="component" value="Unassembled WGS sequence"/>
</dbReference>
<dbReference type="EMBL" id="LIAE01007695">
    <property type="protein sequence ID" value="PAV77487.1"/>
    <property type="molecule type" value="Genomic_DNA"/>
</dbReference>
<sequence length="324" mass="36741">MEMELHIWPSDFGLPSVDVQCLQFLAAARICASPVAIVSASAPWNSPTGEYPVVFDKSKSDVKPITDFEKFVDVLRKSGQDYVIDADLTIFERSELDAFGAYLQQHLQPALLYTLWVDDLNYTTVTSFWYNRRLHFPYNLYYLEKRRKKAKRCISERTETQIMKSGLQAINMLSAKLGDNKYMCGDKPSSLDALVFGYLAPLLRLPLPNDRLQLHLSACPNLVRFVETVASIYLPLTEEQLKEQKADRKMWQARLANAEKIKEVERVAKEQAEAVPADDSSWRDTILFGLAALTLSAAFMIHSGMVQVVYVDEDDNPITETAAE</sequence>
<keyword evidence="3" id="KW-0813">Transport</keyword>
<evidence type="ECO:0000256" key="5">
    <source>
        <dbReference type="ARBA" id="ARBA00022927"/>
    </source>
</evidence>
<evidence type="ECO:0000256" key="2">
    <source>
        <dbReference type="ARBA" id="ARBA00009170"/>
    </source>
</evidence>
<proteinExistence type="inferred from homology"/>
<evidence type="ECO:0000313" key="11">
    <source>
        <dbReference type="Proteomes" id="UP000218231"/>
    </source>
</evidence>
<dbReference type="PANTHER" id="PTHR12289">
    <property type="entry name" value="METAXIN RELATED"/>
    <property type="match status" value="1"/>
</dbReference>
<dbReference type="CDD" id="cd03078">
    <property type="entry name" value="GST_N_Metaxin1_like"/>
    <property type="match status" value="1"/>
</dbReference>
<evidence type="ECO:0000259" key="9">
    <source>
        <dbReference type="Pfam" id="PF17171"/>
    </source>
</evidence>
<name>A0A2A2KUF7_9BILA</name>
<evidence type="ECO:0000256" key="4">
    <source>
        <dbReference type="ARBA" id="ARBA00022787"/>
    </source>
</evidence>
<accession>A0A2A2KUF7</accession>
<dbReference type="GO" id="GO:0015031">
    <property type="term" value="P:protein transport"/>
    <property type="evidence" value="ECO:0007669"/>
    <property type="project" value="UniProtKB-KW"/>
</dbReference>
<feature type="domain" description="Mitochondrial outer membrane transport complex Sam37/metaxin N-terminal" evidence="8">
    <location>
        <begin position="21"/>
        <end position="147"/>
    </location>
</feature>
<evidence type="ECO:0000256" key="1">
    <source>
        <dbReference type="ARBA" id="ARBA00004294"/>
    </source>
</evidence>
<keyword evidence="11" id="KW-1185">Reference proteome</keyword>
<dbReference type="Pfam" id="PF10568">
    <property type="entry name" value="Tom37"/>
    <property type="match status" value="1"/>
</dbReference>
<comment type="similarity">
    <text evidence="2">Belongs to the metaxin family.</text>
</comment>
<protein>
    <recommendedName>
        <fullName evidence="12">GST C-terminal domain-containing protein</fullName>
    </recommendedName>
</protein>
<comment type="subcellular location">
    <subcellularLocation>
        <location evidence="1">Mitochondrion outer membrane</location>
    </subcellularLocation>
</comment>
<organism evidence="10 11">
    <name type="scientific">Diploscapter pachys</name>
    <dbReference type="NCBI Taxonomy" id="2018661"/>
    <lineage>
        <taxon>Eukaryota</taxon>
        <taxon>Metazoa</taxon>
        <taxon>Ecdysozoa</taxon>
        <taxon>Nematoda</taxon>
        <taxon>Chromadorea</taxon>
        <taxon>Rhabditida</taxon>
        <taxon>Rhabditina</taxon>
        <taxon>Rhabditomorpha</taxon>
        <taxon>Rhabditoidea</taxon>
        <taxon>Rhabditidae</taxon>
        <taxon>Diploscapter</taxon>
    </lineage>
</organism>
<evidence type="ECO:0000313" key="10">
    <source>
        <dbReference type="EMBL" id="PAV77487.1"/>
    </source>
</evidence>
<dbReference type="OrthoDB" id="5835136at2759"/>
<keyword evidence="7" id="KW-0472">Membrane</keyword>
<keyword evidence="5" id="KW-0653">Protein transport</keyword>
<dbReference type="SUPFAM" id="SSF47616">
    <property type="entry name" value="GST C-terminal domain-like"/>
    <property type="match status" value="1"/>
</dbReference>
<feature type="domain" description="Metaxin glutathione S-transferase" evidence="9">
    <location>
        <begin position="168"/>
        <end position="228"/>
    </location>
</feature>
<dbReference type="AlphaFoldDB" id="A0A2A2KUF7"/>
<dbReference type="PANTHER" id="PTHR12289:SF41">
    <property type="entry name" value="FAILED AXON CONNECTIONS-RELATED"/>
    <property type="match status" value="1"/>
</dbReference>
<dbReference type="GO" id="GO:0007005">
    <property type="term" value="P:mitochondrion organization"/>
    <property type="evidence" value="ECO:0007669"/>
    <property type="project" value="TreeGrafter"/>
</dbReference>
<dbReference type="InterPro" id="IPR033468">
    <property type="entry name" value="Metaxin_GST"/>
</dbReference>
<dbReference type="Gene3D" id="1.20.1050.10">
    <property type="match status" value="1"/>
</dbReference>
<evidence type="ECO:0000256" key="6">
    <source>
        <dbReference type="ARBA" id="ARBA00023128"/>
    </source>
</evidence>
<keyword evidence="6" id="KW-0496">Mitochondrion</keyword>